<dbReference type="PRINTS" id="PR00320">
    <property type="entry name" value="GPROTEINBRPT"/>
</dbReference>
<dbReference type="PANTHER" id="PTHR19848:SF8">
    <property type="entry name" value="F-BOX AND WD REPEAT DOMAIN CONTAINING 7"/>
    <property type="match status" value="1"/>
</dbReference>
<dbReference type="AlphaFoldDB" id="A0A433VJX5"/>
<dbReference type="InterPro" id="IPR019775">
    <property type="entry name" value="WD40_repeat_CS"/>
</dbReference>
<feature type="repeat" description="WD" evidence="3">
    <location>
        <begin position="755"/>
        <end position="796"/>
    </location>
</feature>
<feature type="repeat" description="WD" evidence="3">
    <location>
        <begin position="1049"/>
        <end position="1090"/>
    </location>
</feature>
<dbReference type="InterPro" id="IPR058651">
    <property type="entry name" value="HTH_VMAP-M9"/>
</dbReference>
<dbReference type="PROSITE" id="PS50082">
    <property type="entry name" value="WD_REPEATS_2"/>
    <property type="match status" value="13"/>
</dbReference>
<feature type="repeat" description="WD" evidence="3">
    <location>
        <begin position="1091"/>
        <end position="1132"/>
    </location>
</feature>
<feature type="repeat" description="WD" evidence="3">
    <location>
        <begin position="707"/>
        <end position="754"/>
    </location>
</feature>
<dbReference type="PROSITE" id="PS50294">
    <property type="entry name" value="WD_REPEATS_REGION"/>
    <property type="match status" value="11"/>
</dbReference>
<dbReference type="PRINTS" id="PR00364">
    <property type="entry name" value="DISEASERSIST"/>
</dbReference>
<evidence type="ECO:0008006" key="8">
    <source>
        <dbReference type="Google" id="ProtNLM"/>
    </source>
</evidence>
<evidence type="ECO:0000313" key="6">
    <source>
        <dbReference type="EMBL" id="RUT06428.1"/>
    </source>
</evidence>
<feature type="repeat" description="WD" evidence="3">
    <location>
        <begin position="840"/>
        <end position="881"/>
    </location>
</feature>
<protein>
    <recommendedName>
        <fullName evidence="8">NB-ARC domain-containing protein</fullName>
    </recommendedName>
</protein>
<dbReference type="Pfam" id="PF26355">
    <property type="entry name" value="HTH_VMAP-M9"/>
    <property type="match status" value="1"/>
</dbReference>
<dbReference type="Gene3D" id="2.130.10.10">
    <property type="entry name" value="YVTN repeat-like/Quinoprotein amine dehydrogenase"/>
    <property type="match status" value="4"/>
</dbReference>
<dbReference type="PANTHER" id="PTHR19848">
    <property type="entry name" value="WD40 REPEAT PROTEIN"/>
    <property type="match status" value="1"/>
</dbReference>
<accession>A0A433VJX5</accession>
<dbReference type="InterPro" id="IPR027417">
    <property type="entry name" value="P-loop_NTPase"/>
</dbReference>
<feature type="repeat" description="WD" evidence="3">
    <location>
        <begin position="924"/>
        <end position="965"/>
    </location>
</feature>
<dbReference type="Pfam" id="PF00931">
    <property type="entry name" value="NB-ARC"/>
    <property type="match status" value="1"/>
</dbReference>
<dbReference type="RefSeq" id="WP_127081243.1">
    <property type="nucleotide sequence ID" value="NZ_RSCL01000006.1"/>
</dbReference>
<dbReference type="InterPro" id="IPR001680">
    <property type="entry name" value="WD40_rpt"/>
</dbReference>
<feature type="repeat" description="WD" evidence="3">
    <location>
        <begin position="798"/>
        <end position="839"/>
    </location>
</feature>
<dbReference type="InterPro" id="IPR036322">
    <property type="entry name" value="WD40_repeat_dom_sf"/>
</dbReference>
<feature type="repeat" description="WD" evidence="3">
    <location>
        <begin position="882"/>
        <end position="923"/>
    </location>
</feature>
<feature type="repeat" description="WD" evidence="3">
    <location>
        <begin position="972"/>
        <end position="1006"/>
    </location>
</feature>
<proteinExistence type="predicted"/>
<dbReference type="EMBL" id="RSCL01000006">
    <property type="protein sequence ID" value="RUT06428.1"/>
    <property type="molecule type" value="Genomic_DNA"/>
</dbReference>
<dbReference type="Pfam" id="PF25173">
    <property type="entry name" value="Beta-prop_WDR3_1st"/>
    <property type="match status" value="1"/>
</dbReference>
<dbReference type="Proteomes" id="UP000271624">
    <property type="component" value="Unassembled WGS sequence"/>
</dbReference>
<dbReference type="InterPro" id="IPR020472">
    <property type="entry name" value="WD40_PAC1"/>
</dbReference>
<name>A0A433VJX5_9CYAN</name>
<dbReference type="Pfam" id="PF00400">
    <property type="entry name" value="WD40"/>
    <property type="match status" value="10"/>
</dbReference>
<feature type="domain" description="NB-ARC" evidence="4">
    <location>
        <begin position="140"/>
        <end position="269"/>
    </location>
</feature>
<dbReference type="OrthoDB" id="567898at2"/>
<evidence type="ECO:0000259" key="5">
    <source>
        <dbReference type="Pfam" id="PF26355"/>
    </source>
</evidence>
<evidence type="ECO:0000259" key="4">
    <source>
        <dbReference type="Pfam" id="PF00931"/>
    </source>
</evidence>
<dbReference type="SUPFAM" id="SSF52540">
    <property type="entry name" value="P-loop containing nucleoside triphosphate hydrolases"/>
    <property type="match status" value="1"/>
</dbReference>
<evidence type="ECO:0000256" key="1">
    <source>
        <dbReference type="ARBA" id="ARBA00022574"/>
    </source>
</evidence>
<dbReference type="PROSITE" id="PS00678">
    <property type="entry name" value="WD_REPEATS_1"/>
    <property type="match status" value="9"/>
</dbReference>
<dbReference type="GO" id="GO:0043531">
    <property type="term" value="F:ADP binding"/>
    <property type="evidence" value="ECO:0007669"/>
    <property type="project" value="InterPro"/>
</dbReference>
<feature type="domain" description="vWA-MoxR associated protein N-terminal HTH" evidence="5">
    <location>
        <begin position="15"/>
        <end position="94"/>
    </location>
</feature>
<evidence type="ECO:0000256" key="3">
    <source>
        <dbReference type="PROSITE-ProRule" id="PRU00221"/>
    </source>
</evidence>
<reference evidence="6" key="2">
    <citation type="journal article" date="2019" name="Genome Biol. Evol.">
        <title>Day and night: Metabolic profiles and evolutionary relationships of six axenic non-marine cyanobacteria.</title>
        <authorList>
            <person name="Will S.E."/>
            <person name="Henke P."/>
            <person name="Boedeker C."/>
            <person name="Huang S."/>
            <person name="Brinkmann H."/>
            <person name="Rohde M."/>
            <person name="Jarek M."/>
            <person name="Friedl T."/>
            <person name="Seufert S."/>
            <person name="Schumacher M."/>
            <person name="Overmann J."/>
            <person name="Neumann-Schaal M."/>
            <person name="Petersen J."/>
        </authorList>
    </citation>
    <scope>NUCLEOTIDE SEQUENCE [LARGE SCALE GENOMIC DNA]</scope>
    <source>
        <strain evidence="6">PCC 7102</strain>
    </source>
</reference>
<keyword evidence="1 3" id="KW-0853">WD repeat</keyword>
<feature type="repeat" description="WD" evidence="3">
    <location>
        <begin position="1007"/>
        <end position="1048"/>
    </location>
</feature>
<evidence type="ECO:0000313" key="7">
    <source>
        <dbReference type="Proteomes" id="UP000271624"/>
    </source>
</evidence>
<feature type="repeat" description="WD" evidence="3">
    <location>
        <begin position="581"/>
        <end position="622"/>
    </location>
</feature>
<dbReference type="Gene3D" id="3.40.50.300">
    <property type="entry name" value="P-loop containing nucleotide triphosphate hydrolases"/>
    <property type="match status" value="1"/>
</dbReference>
<keyword evidence="7" id="KW-1185">Reference proteome</keyword>
<gene>
    <name evidence="6" type="ORF">DSM106972_026850</name>
</gene>
<keyword evidence="2" id="KW-0677">Repeat</keyword>
<dbReference type="InterPro" id="IPR015943">
    <property type="entry name" value="WD40/YVTN_repeat-like_dom_sf"/>
</dbReference>
<reference evidence="6" key="1">
    <citation type="submission" date="2018-12" db="EMBL/GenBank/DDBJ databases">
        <authorList>
            <person name="Will S."/>
            <person name="Neumann-Schaal M."/>
            <person name="Henke P."/>
        </authorList>
    </citation>
    <scope>NUCLEOTIDE SEQUENCE</scope>
    <source>
        <strain evidence="6">PCC 7102</strain>
    </source>
</reference>
<dbReference type="InterPro" id="IPR002182">
    <property type="entry name" value="NB-ARC"/>
</dbReference>
<dbReference type="CDD" id="cd00200">
    <property type="entry name" value="WD40"/>
    <property type="match status" value="2"/>
</dbReference>
<feature type="repeat" description="WD" evidence="3">
    <location>
        <begin position="1133"/>
        <end position="1174"/>
    </location>
</feature>
<evidence type="ECO:0000256" key="2">
    <source>
        <dbReference type="ARBA" id="ARBA00022737"/>
    </source>
</evidence>
<dbReference type="SUPFAM" id="SSF50978">
    <property type="entry name" value="WD40 repeat-like"/>
    <property type="match status" value="2"/>
</dbReference>
<sequence length="1208" mass="133584">MQLLSYSYSLFVLAMTLEEALAIITAVLAPRFLSELQTNVFRGAFLGQSYLKMSRSLNHKEGYIKDVGAELWQLLTEALGIKVTKLNLHEALTQYVLQLRDNKAFSSSKRVDWGEAPDVSQFYGRDPQLALLEQWVIIDRCRLVAIVGMGGIGKTRLATRLAQQIASQFEVVVWRSLRQAPPLINFLTELMQVMAPSQLLVPRLDLMMLELLEQLRSSRCLLILDNIETVLSSSELVGTYRPGYEDYGWLFQQLGEGQHQSTILLTSREVPSEVAIQQGINVPIRLLRLESLSIEEGEILLAAKGLTLSAPQPQVRQLIELYQGNPLALEIVAAPIKDLFDSNIAAFLAQETLLFKDIRSLLTQQFNRLSSLERQIMYWLAINREPVTAAQLQADLLPSISLVELRDGLFSLDRRSLIEKIRPTSVKTTALMNLNDISYTQQPVVMEYFIEKLIEQVCQEVELAQIDCLRSHALLKAQAKDYVRDVQMRLIVQPILARLLETQGGSENLKHLLLQLLQIQQHSARLQPGYFAGNAINLLVALGASLNYLDFSNLAIWQADFALLNLHSTNFSHADLSHSTFTQSISGVLCVAFSPDGKNIATSHDNGEICVWQVDSGQQITAFRKMATWSNSLVFSPDGETLIVCNQDGIIRLMHIPSGTVRSELHGHTGAVLSVALSTSGRLLASGGEDLTIKIWDMQTLKCLKTLRGHQGWIGAISFDTNAKTSTQSYSLASGGSDCVIHLWDVQSGEILRTLTGHKQGILAVVLPHDGQTIATSSLDGTIRLWDALTGQEIAAWFGHNNAAAWTLAFSPDGQTLASGSEDKTIKLWDVKTKLCYRTLLGHTGVVQSIAFSPSGLMLVSATLNQSIRLWDVHTGQCLKTWQGYSKTVVSVVFHPSKRMLASSHGDKTLRLWDVQSGNCLSCLIGHTDRISHVAFSPDGQLLASASFDTTVRLWDVQTGNFLRAFRTPSWVNSVAFSASGLMLASSGIDRVVRLFDVQTGQCLRVIEAEANWVPCVAFSPNQQYLASSNEDGSVKLWDVNNYQCLLTLKGHTRQAQTIAFDPTANRLASGSDDCNIKLWDLQTGQCLYTLQGHIRPVVSISFHPEGNLLVSGSFDTTLKIWDLQRLTLISTLIGHTNTIQSVTFSPDGYSIASSSEDGTIRIWDSHTGDCLRILTVNRPYEAMNISGVTGLTDAQKEALRVLGAIER</sequence>
<organism evidence="6 7">
    <name type="scientific">Dulcicalothrix desertica PCC 7102</name>
    <dbReference type="NCBI Taxonomy" id="232991"/>
    <lineage>
        <taxon>Bacteria</taxon>
        <taxon>Bacillati</taxon>
        <taxon>Cyanobacteriota</taxon>
        <taxon>Cyanophyceae</taxon>
        <taxon>Nostocales</taxon>
        <taxon>Calotrichaceae</taxon>
        <taxon>Dulcicalothrix</taxon>
    </lineage>
</organism>
<dbReference type="SUPFAM" id="SSF141571">
    <property type="entry name" value="Pentapeptide repeat-like"/>
    <property type="match status" value="1"/>
</dbReference>
<comment type="caution">
    <text evidence="6">The sequence shown here is derived from an EMBL/GenBank/DDBJ whole genome shotgun (WGS) entry which is preliminary data.</text>
</comment>
<dbReference type="SMART" id="SM00320">
    <property type="entry name" value="WD40"/>
    <property type="match status" value="14"/>
</dbReference>
<feature type="repeat" description="WD" evidence="3">
    <location>
        <begin position="665"/>
        <end position="706"/>
    </location>
</feature>